<dbReference type="EMBL" id="FBWH01000048">
    <property type="protein sequence ID" value="CUX63433.1"/>
    <property type="molecule type" value="Genomic_DNA"/>
</dbReference>
<dbReference type="RefSeq" id="WP_167377583.1">
    <property type="nucleotide sequence ID" value="NZ_LT009757.1"/>
</dbReference>
<evidence type="ECO:0000313" key="1">
    <source>
        <dbReference type="EMBL" id="CUX63433.1"/>
    </source>
</evidence>
<gene>
    <name evidence="1" type="ORF">AGR13a_Lc90066</name>
</gene>
<dbReference type="Proteomes" id="UP000191812">
    <property type="component" value="Unassembled WGS sequence"/>
</dbReference>
<keyword evidence="2" id="KW-1185">Reference proteome</keyword>
<name>A0ABP2BS35_9HYPH</name>
<sequence>MLSRLATRRPRIVLVIAPTLYECRKTLDAFGIPLSSIDEIRSVTKAHHLRGWSRGTPFIALSERDSWFATQSGRELSTVVDAFLLSGRLRIASDAELSDLRQPEFANNVCRNAAQSSGAATTILQQEPLGPRSAADHR</sequence>
<accession>A0ABP2BS35</accession>
<evidence type="ECO:0000313" key="2">
    <source>
        <dbReference type="Proteomes" id="UP000191812"/>
    </source>
</evidence>
<comment type="caution">
    <text evidence="1">The sequence shown here is derived from an EMBL/GenBank/DDBJ whole genome shotgun (WGS) entry which is preliminary data.</text>
</comment>
<organism evidence="1 2">
    <name type="scientific">Agrobacterium genomosp. 13 str. CFBP 6927</name>
    <dbReference type="NCBI Taxonomy" id="1183428"/>
    <lineage>
        <taxon>Bacteria</taxon>
        <taxon>Pseudomonadati</taxon>
        <taxon>Pseudomonadota</taxon>
        <taxon>Alphaproteobacteria</taxon>
        <taxon>Hyphomicrobiales</taxon>
        <taxon>Rhizobiaceae</taxon>
        <taxon>Rhizobium/Agrobacterium group</taxon>
        <taxon>Agrobacterium</taxon>
        <taxon>Agrobacterium tumefaciens complex</taxon>
    </lineage>
</organism>
<proteinExistence type="predicted"/>
<protein>
    <submittedName>
        <fullName evidence="1">Uncharacterized protein</fullName>
    </submittedName>
</protein>
<reference evidence="1 2" key="1">
    <citation type="submission" date="2016-01" db="EMBL/GenBank/DDBJ databases">
        <authorList>
            <person name="Regsiter A."/>
            <person name="william w."/>
        </authorList>
    </citation>
    <scope>NUCLEOTIDE SEQUENCE [LARGE SCALE GENOMIC DNA]</scope>
    <source>
        <strain evidence="1 2">CFBP 6927</strain>
    </source>
</reference>